<dbReference type="RefSeq" id="WP_243010757.1">
    <property type="nucleotide sequence ID" value="NZ_JALGAR010000001.1"/>
</dbReference>
<organism evidence="2 3">
    <name type="scientific">Cryobacterium zhongshanensis</name>
    <dbReference type="NCBI Taxonomy" id="2928153"/>
    <lineage>
        <taxon>Bacteria</taxon>
        <taxon>Bacillati</taxon>
        <taxon>Actinomycetota</taxon>
        <taxon>Actinomycetes</taxon>
        <taxon>Micrococcales</taxon>
        <taxon>Microbacteriaceae</taxon>
        <taxon>Cryobacterium</taxon>
    </lineage>
</organism>
<gene>
    <name evidence="2" type="ORF">MQH31_02330</name>
</gene>
<evidence type="ECO:0000256" key="1">
    <source>
        <dbReference type="SAM" id="MobiDB-lite"/>
    </source>
</evidence>
<reference evidence="2" key="1">
    <citation type="submission" date="2022-03" db="EMBL/GenBank/DDBJ databases">
        <title>Cryobacterium sp. nov. strain ZS14-85, isolated from Antarctic soil.</title>
        <authorList>
            <person name="Li J."/>
            <person name="Niu G."/>
        </authorList>
    </citation>
    <scope>NUCLEOTIDE SEQUENCE</scope>
    <source>
        <strain evidence="2">ZS14-85</strain>
    </source>
</reference>
<dbReference type="EMBL" id="JALGAR010000001">
    <property type="protein sequence ID" value="MCI4656651.1"/>
    <property type="molecule type" value="Genomic_DNA"/>
</dbReference>
<protein>
    <submittedName>
        <fullName evidence="2">Uncharacterized protein</fullName>
    </submittedName>
</protein>
<dbReference type="Proteomes" id="UP001165341">
    <property type="component" value="Unassembled WGS sequence"/>
</dbReference>
<accession>A0AA41QS54</accession>
<evidence type="ECO:0000313" key="2">
    <source>
        <dbReference type="EMBL" id="MCI4656651.1"/>
    </source>
</evidence>
<comment type="caution">
    <text evidence="2">The sequence shown here is derived from an EMBL/GenBank/DDBJ whole genome shotgun (WGS) entry which is preliminary data.</text>
</comment>
<keyword evidence="3" id="KW-1185">Reference proteome</keyword>
<dbReference type="AlphaFoldDB" id="A0AA41QS54"/>
<evidence type="ECO:0000313" key="3">
    <source>
        <dbReference type="Proteomes" id="UP001165341"/>
    </source>
</evidence>
<sequence length="125" mass="13883">MNAEERARERDRLERLRALLAARNRIEDVAREVVAASSDEDAADRVRRLLGCSEIAAHHVISTPLRMYRRGDALEREIADIEQYWNGVVLLDPAASTRDPADDAADVAAHTELDAGEQGPSRNLP</sequence>
<feature type="region of interest" description="Disordered" evidence="1">
    <location>
        <begin position="95"/>
        <end position="125"/>
    </location>
</feature>
<name>A0AA41QS54_9MICO</name>
<proteinExistence type="predicted"/>